<accession>A0A1B1BQ60</accession>
<dbReference type="RefSeq" id="WP_066598554.1">
    <property type="nucleotide sequence ID" value="NZ_CP016282.1"/>
</dbReference>
<feature type="transmembrane region" description="Helical" evidence="1">
    <location>
        <begin position="97"/>
        <end position="121"/>
    </location>
</feature>
<keyword evidence="1" id="KW-0812">Transmembrane</keyword>
<keyword evidence="1" id="KW-1133">Transmembrane helix</keyword>
<feature type="transmembrane region" description="Helical" evidence="1">
    <location>
        <begin position="133"/>
        <end position="154"/>
    </location>
</feature>
<dbReference type="STRING" id="670052.PA27867_3724"/>
<feature type="transmembrane region" description="Helical" evidence="1">
    <location>
        <begin position="63"/>
        <end position="85"/>
    </location>
</feature>
<protein>
    <submittedName>
        <fullName evidence="2">Membrane protein</fullName>
    </submittedName>
</protein>
<dbReference type="EMBL" id="CP016282">
    <property type="protein sequence ID" value="ANP74641.1"/>
    <property type="molecule type" value="Genomic_DNA"/>
</dbReference>
<keyword evidence="3" id="KW-1185">Reference proteome</keyword>
<proteinExistence type="predicted"/>
<dbReference type="KEGG" id="cart:PA27867_3724"/>
<feature type="transmembrane region" description="Helical" evidence="1">
    <location>
        <begin position="166"/>
        <end position="187"/>
    </location>
</feature>
<dbReference type="OrthoDB" id="4698148at2"/>
<keyword evidence="1" id="KW-0472">Membrane</keyword>
<reference evidence="2 3" key="1">
    <citation type="submission" date="2016-06" db="EMBL/GenBank/DDBJ databases">
        <title>Genome sequencing of Cryobacterium arcticum PAMC 27867.</title>
        <authorList>
            <person name="Lee J."/>
            <person name="Kim O.-S."/>
        </authorList>
    </citation>
    <scope>NUCLEOTIDE SEQUENCE [LARGE SCALE GENOMIC DNA]</scope>
    <source>
        <strain evidence="2 3">PAMC 27867</strain>
    </source>
</reference>
<dbReference type="InterPro" id="IPR018750">
    <property type="entry name" value="DUF2306_membrane"/>
</dbReference>
<gene>
    <name evidence="2" type="ORF">PA27867_3724</name>
</gene>
<organism evidence="2 3">
    <name type="scientific">Cryobacterium arcticum</name>
    <dbReference type="NCBI Taxonomy" id="670052"/>
    <lineage>
        <taxon>Bacteria</taxon>
        <taxon>Bacillati</taxon>
        <taxon>Actinomycetota</taxon>
        <taxon>Actinomycetes</taxon>
        <taxon>Micrococcales</taxon>
        <taxon>Microbacteriaceae</taxon>
        <taxon>Cryobacterium</taxon>
    </lineage>
</organism>
<name>A0A1B1BQ60_9MICO</name>
<dbReference type="Proteomes" id="UP000092582">
    <property type="component" value="Chromosome 1"/>
</dbReference>
<dbReference type="AlphaFoldDB" id="A0A1B1BQ60"/>
<dbReference type="Pfam" id="PF10067">
    <property type="entry name" value="DUF2306"/>
    <property type="match status" value="1"/>
</dbReference>
<evidence type="ECO:0000256" key="1">
    <source>
        <dbReference type="SAM" id="Phobius"/>
    </source>
</evidence>
<dbReference type="PATRIC" id="fig|670052.7.peg.3829"/>
<evidence type="ECO:0000313" key="2">
    <source>
        <dbReference type="EMBL" id="ANP74641.1"/>
    </source>
</evidence>
<feature type="transmembrane region" description="Helical" evidence="1">
    <location>
        <begin position="21"/>
        <end position="43"/>
    </location>
</feature>
<feature type="transmembrane region" description="Helical" evidence="1">
    <location>
        <begin position="199"/>
        <end position="216"/>
    </location>
</feature>
<sequence>MNDTQITQTPPSQHSRSRFSWLVPAGLILLSLIPVLAGAARLGELTGGAVPTAHNARFLDSPVPVLAHIVGATIFSLIGAFQFVPALRRGRAGWHRVAGRILLLPAGLLAALSGMWMAAFYPHPPGDGLAMSLLRLFFGAAMVASLALGIRAISRRDLVGHGSWMTRAYAIGVAAGTQALLLIPGAMLFGPTDEPSRTVIMGLAWLLNLAVAEGIIHRRARHSPRWPRPVR</sequence>
<evidence type="ECO:0000313" key="3">
    <source>
        <dbReference type="Proteomes" id="UP000092582"/>
    </source>
</evidence>